<dbReference type="SUPFAM" id="SSF103473">
    <property type="entry name" value="MFS general substrate transporter"/>
    <property type="match status" value="1"/>
</dbReference>
<keyword evidence="9" id="KW-1185">Reference proteome</keyword>
<evidence type="ECO:0000313" key="8">
    <source>
        <dbReference type="EMBL" id="APU67180.1"/>
    </source>
</evidence>
<dbReference type="EMBL" id="CP016359">
    <property type="protein sequence ID" value="APU67180.1"/>
    <property type="molecule type" value="Genomic_DNA"/>
</dbReference>
<dbReference type="AlphaFoldDB" id="A0A1L7I0Q3"/>
<comment type="subcellular location">
    <subcellularLocation>
        <location evidence="1">Cell membrane</location>
        <topology evidence="1">Multi-pass membrane protein</topology>
    </subcellularLocation>
</comment>
<keyword evidence="6" id="KW-1133">Transmembrane helix</keyword>
<proteinExistence type="inferred from homology"/>
<dbReference type="GO" id="GO:0042910">
    <property type="term" value="F:xenobiotic transmembrane transporter activity"/>
    <property type="evidence" value="ECO:0007669"/>
    <property type="project" value="InterPro"/>
</dbReference>
<dbReference type="PANTHER" id="PTHR23502:SF132">
    <property type="entry name" value="POLYAMINE TRANSPORTER 2-RELATED"/>
    <property type="match status" value="1"/>
</dbReference>
<dbReference type="STRING" id="1229726.GRFL_0456"/>
<dbReference type="GO" id="GO:1990961">
    <property type="term" value="P:xenobiotic detoxification by transmembrane export across the plasma membrane"/>
    <property type="evidence" value="ECO:0007669"/>
    <property type="project" value="InterPro"/>
</dbReference>
<name>A0A1L7I0Q3_9FLAO</name>
<evidence type="ECO:0000256" key="4">
    <source>
        <dbReference type="ARBA" id="ARBA00022475"/>
    </source>
</evidence>
<keyword evidence="3" id="KW-0813">Transport</keyword>
<comment type="similarity">
    <text evidence="2">Belongs to the major facilitator superfamily. Bcr/CmlA family.</text>
</comment>
<evidence type="ECO:0000256" key="1">
    <source>
        <dbReference type="ARBA" id="ARBA00004651"/>
    </source>
</evidence>
<dbReference type="GO" id="GO:0005886">
    <property type="term" value="C:plasma membrane"/>
    <property type="evidence" value="ECO:0007669"/>
    <property type="project" value="UniProtKB-SubCell"/>
</dbReference>
<dbReference type="InterPro" id="IPR020846">
    <property type="entry name" value="MFS_dom"/>
</dbReference>
<evidence type="ECO:0000256" key="5">
    <source>
        <dbReference type="ARBA" id="ARBA00022692"/>
    </source>
</evidence>
<evidence type="ECO:0000256" key="7">
    <source>
        <dbReference type="ARBA" id="ARBA00023136"/>
    </source>
</evidence>
<sequence length="409" mass="44753">MQKRMAEERNKKQEYLILLVLGTLIALGPFSIDAYLPGFQSIAKDFNISISQVGLTLTSYFIGISVGQLAYGPIMDKFGRRQPLLIGLGIYFLSAIFCLLSPNLLSLIVSRFFLALGAAAGMVAAKAVVRDIFPVNEVAGAISVLMLIMGGAPIIAPTVGSLIIEAFDWKMIFVFLAGFSFLMFLSVYNFLPESIVPDRNVDLKPKDVAIKYYGILTNPKFWNFGMAGSFAVGAMFAYISNAPKLFMEHFDLSQKEFGILFGLNAGGLILGSQINRLFLKRYSTFEITIFNSVVLVILSGVFLLNALLGLGFWTTAVLIFLMLFLLGFQNPNTTALSLEPFEKKAGRASALIGSLKMILGALTSFVISLFHGSSLLPLAITLLICLLISSLLLFQFSKKQKTVFSLNEV</sequence>
<dbReference type="Proteomes" id="UP000186230">
    <property type="component" value="Chromosome"/>
</dbReference>
<keyword evidence="5" id="KW-0812">Transmembrane</keyword>
<dbReference type="PROSITE" id="PS50850">
    <property type="entry name" value="MFS"/>
    <property type="match status" value="1"/>
</dbReference>
<accession>A0A1L7I0Q3</accession>
<dbReference type="InterPro" id="IPR011701">
    <property type="entry name" value="MFS"/>
</dbReference>
<reference evidence="8 9" key="1">
    <citation type="submission" date="2016-07" db="EMBL/GenBank/DDBJ databases">
        <title>Multi-omics approach to identify versatile polysaccharide utilization systems of a marine flavobacterium Gramella flava.</title>
        <authorList>
            <person name="Tang K."/>
        </authorList>
    </citation>
    <scope>NUCLEOTIDE SEQUENCE [LARGE SCALE GENOMIC DNA]</scope>
    <source>
        <strain evidence="8 9">JLT2011</strain>
    </source>
</reference>
<dbReference type="CDD" id="cd17320">
    <property type="entry name" value="MFS_MdfA_MDR_like"/>
    <property type="match status" value="1"/>
</dbReference>
<keyword evidence="4" id="KW-1003">Cell membrane</keyword>
<evidence type="ECO:0000256" key="2">
    <source>
        <dbReference type="ARBA" id="ARBA00006236"/>
    </source>
</evidence>
<protein>
    <submittedName>
        <fullName evidence="8">Multidrug resistance transporter, Bcr/CflA family</fullName>
    </submittedName>
</protein>
<dbReference type="RefSeq" id="WP_236995861.1">
    <property type="nucleotide sequence ID" value="NZ_AMRU01000013.1"/>
</dbReference>
<dbReference type="KEGG" id="gfl:GRFL_0456"/>
<evidence type="ECO:0000256" key="6">
    <source>
        <dbReference type="ARBA" id="ARBA00022989"/>
    </source>
</evidence>
<evidence type="ECO:0000313" key="9">
    <source>
        <dbReference type="Proteomes" id="UP000186230"/>
    </source>
</evidence>
<dbReference type="Pfam" id="PF07690">
    <property type="entry name" value="MFS_1"/>
    <property type="match status" value="1"/>
</dbReference>
<dbReference type="PANTHER" id="PTHR23502">
    <property type="entry name" value="MAJOR FACILITATOR SUPERFAMILY"/>
    <property type="match status" value="1"/>
</dbReference>
<keyword evidence="7" id="KW-0472">Membrane</keyword>
<dbReference type="InterPro" id="IPR036259">
    <property type="entry name" value="MFS_trans_sf"/>
</dbReference>
<dbReference type="InterPro" id="IPR004812">
    <property type="entry name" value="Efflux_drug-R_Bcr/CmlA"/>
</dbReference>
<organism evidence="8 9">
    <name type="scientific">Christiangramia flava JLT2011</name>
    <dbReference type="NCBI Taxonomy" id="1229726"/>
    <lineage>
        <taxon>Bacteria</taxon>
        <taxon>Pseudomonadati</taxon>
        <taxon>Bacteroidota</taxon>
        <taxon>Flavobacteriia</taxon>
        <taxon>Flavobacteriales</taxon>
        <taxon>Flavobacteriaceae</taxon>
        <taxon>Christiangramia</taxon>
    </lineage>
</organism>
<evidence type="ECO:0000256" key="3">
    <source>
        <dbReference type="ARBA" id="ARBA00022448"/>
    </source>
</evidence>
<dbReference type="NCBIfam" id="TIGR00710">
    <property type="entry name" value="efflux_Bcr_CflA"/>
    <property type="match status" value="1"/>
</dbReference>
<dbReference type="Gene3D" id="1.20.1720.10">
    <property type="entry name" value="Multidrug resistance protein D"/>
    <property type="match status" value="1"/>
</dbReference>
<gene>
    <name evidence="8" type="ORF">GRFL_0456</name>
</gene>